<gene>
    <name evidence="14" type="ORF">IT41_00990</name>
    <name evidence="15" type="ORF">SAMN04487972_102161</name>
</gene>
<evidence type="ECO:0000313" key="17">
    <source>
        <dbReference type="Proteomes" id="UP000182312"/>
    </source>
</evidence>
<feature type="binding site" description="axial binding residue" evidence="12">
    <location>
        <position position="84"/>
    </location>
    <ligand>
        <name>heme</name>
        <dbReference type="ChEBI" id="CHEBI:30413"/>
        <note>ligand shared with second transmembrane subunit</note>
    </ligand>
    <ligandPart>
        <name>Fe</name>
        <dbReference type="ChEBI" id="CHEBI:18248"/>
    </ligandPart>
</feature>
<comment type="subunit">
    <text evidence="11">Part of an enzyme complex containing four subunits: a flavoprotein, an iron-sulfur protein, plus two membrane-anchoring proteins, SdhC and SdhD. The complex can form homotrimers.</text>
</comment>
<dbReference type="OrthoDB" id="9799441at2"/>
<dbReference type="CDD" id="cd03499">
    <property type="entry name" value="SQR_TypeC_SdhC"/>
    <property type="match status" value="1"/>
</dbReference>
<name>A0A099F9L5_9RHOB</name>
<evidence type="ECO:0000256" key="8">
    <source>
        <dbReference type="ARBA" id="ARBA00022989"/>
    </source>
</evidence>
<evidence type="ECO:0000256" key="2">
    <source>
        <dbReference type="ARBA" id="ARBA00004141"/>
    </source>
</evidence>
<evidence type="ECO:0000256" key="1">
    <source>
        <dbReference type="ARBA" id="ARBA00004050"/>
    </source>
</evidence>
<protein>
    <recommendedName>
        <fullName evidence="4">Succinate dehydrogenase cytochrome b556 subunit</fullName>
    </recommendedName>
</protein>
<comment type="similarity">
    <text evidence="3">Belongs to the cytochrome b560 family.</text>
</comment>
<evidence type="ECO:0000256" key="4">
    <source>
        <dbReference type="ARBA" id="ARBA00020076"/>
    </source>
</evidence>
<dbReference type="GO" id="GO:0046872">
    <property type="term" value="F:metal ion binding"/>
    <property type="evidence" value="ECO:0007669"/>
    <property type="project" value="UniProtKB-KW"/>
</dbReference>
<evidence type="ECO:0000256" key="6">
    <source>
        <dbReference type="ARBA" id="ARBA00022692"/>
    </source>
</evidence>
<evidence type="ECO:0000313" key="15">
    <source>
        <dbReference type="EMBL" id="SFA41618.1"/>
    </source>
</evidence>
<dbReference type="AlphaFoldDB" id="A0A099F9L5"/>
<dbReference type="eggNOG" id="COG2009">
    <property type="taxonomic scope" value="Bacteria"/>
</dbReference>
<evidence type="ECO:0000256" key="10">
    <source>
        <dbReference type="ARBA" id="ARBA00023136"/>
    </source>
</evidence>
<dbReference type="Proteomes" id="UP000029846">
    <property type="component" value="Unassembled WGS sequence"/>
</dbReference>
<dbReference type="InterPro" id="IPR018495">
    <property type="entry name" value="Succ_DH_cyt_bsu_CS"/>
</dbReference>
<evidence type="ECO:0000256" key="9">
    <source>
        <dbReference type="ARBA" id="ARBA00023004"/>
    </source>
</evidence>
<evidence type="ECO:0000256" key="11">
    <source>
        <dbReference type="ARBA" id="ARBA00025912"/>
    </source>
</evidence>
<comment type="subcellular location">
    <subcellularLocation>
        <location evidence="2">Membrane</location>
        <topology evidence="2">Multi-pass membrane protein</topology>
    </subcellularLocation>
</comment>
<feature type="transmembrane region" description="Helical" evidence="13">
    <location>
        <begin position="36"/>
        <end position="61"/>
    </location>
</feature>
<dbReference type="PANTHER" id="PTHR10978:SF5">
    <property type="entry name" value="SUCCINATE DEHYDROGENASE CYTOCHROME B560 SUBUNIT, MITOCHONDRIAL"/>
    <property type="match status" value="1"/>
</dbReference>
<dbReference type="NCBIfam" id="TIGR02970">
    <property type="entry name" value="succ_dehyd_cytB"/>
    <property type="match status" value="1"/>
</dbReference>
<dbReference type="EMBL" id="FOJO01000002">
    <property type="protein sequence ID" value="SFA41618.1"/>
    <property type="molecule type" value="Genomic_DNA"/>
</dbReference>
<keyword evidence="8 13" id="KW-1133">Transmembrane helix</keyword>
<keyword evidence="9 12" id="KW-0408">Iron</keyword>
<dbReference type="STRING" id="376733.SAMN04487972_102161"/>
<evidence type="ECO:0000256" key="7">
    <source>
        <dbReference type="ARBA" id="ARBA00022723"/>
    </source>
</evidence>
<dbReference type="InterPro" id="IPR034804">
    <property type="entry name" value="SQR/QFR_C/D"/>
</dbReference>
<feature type="transmembrane region" description="Helical" evidence="13">
    <location>
        <begin position="110"/>
        <end position="129"/>
    </location>
</feature>
<dbReference type="GO" id="GO:0006099">
    <property type="term" value="P:tricarboxylic acid cycle"/>
    <property type="evidence" value="ECO:0007669"/>
    <property type="project" value="InterPro"/>
</dbReference>
<evidence type="ECO:0000256" key="5">
    <source>
        <dbReference type="ARBA" id="ARBA00022617"/>
    </source>
</evidence>
<sequence>MADVNRGNRPLSPHLQVYRLPLAAITSIMTRITGHALVAGIVLIVWWLVAAVTSPGAFAWADWVLRSWLGFLVLTGSMWALWYHLLAGIRHLFYDAGYGMTIEASHKSSQALIAGSVGLAVLTLIVFFAF</sequence>
<dbReference type="Proteomes" id="UP000182312">
    <property type="component" value="Unassembled WGS sequence"/>
</dbReference>
<organism evidence="14 16">
    <name type="scientific">Paracoccus halophilus</name>
    <dbReference type="NCBI Taxonomy" id="376733"/>
    <lineage>
        <taxon>Bacteria</taxon>
        <taxon>Pseudomonadati</taxon>
        <taxon>Pseudomonadota</taxon>
        <taxon>Alphaproteobacteria</taxon>
        <taxon>Rhodobacterales</taxon>
        <taxon>Paracoccaceae</taxon>
        <taxon>Paracoccus</taxon>
    </lineage>
</organism>
<reference evidence="15 17" key="3">
    <citation type="submission" date="2016-10" db="EMBL/GenBank/DDBJ databases">
        <authorList>
            <person name="de Groot N.N."/>
        </authorList>
    </citation>
    <scope>NUCLEOTIDE SEQUENCE [LARGE SCALE GENOMIC DNA]</scope>
    <source>
        <strain evidence="15 17">CGMCC 1.6117</strain>
    </source>
</reference>
<dbReference type="Pfam" id="PF01127">
    <property type="entry name" value="Sdh_cyt"/>
    <property type="match status" value="1"/>
</dbReference>
<dbReference type="Gene3D" id="1.20.1300.10">
    <property type="entry name" value="Fumarate reductase/succinate dehydrogenase, transmembrane subunit"/>
    <property type="match status" value="1"/>
</dbReference>
<comment type="function">
    <text evidence="1">Membrane-anchoring subunit of succinate dehydrogenase (SDH).</text>
</comment>
<dbReference type="PANTHER" id="PTHR10978">
    <property type="entry name" value="SUCCINATE DEHYDROGENASE CYTOCHROME B560 SUBUNIT"/>
    <property type="match status" value="1"/>
</dbReference>
<dbReference type="SUPFAM" id="SSF81343">
    <property type="entry name" value="Fumarate reductase respiratory complex transmembrane subunits"/>
    <property type="match status" value="1"/>
</dbReference>
<evidence type="ECO:0000256" key="13">
    <source>
        <dbReference type="SAM" id="Phobius"/>
    </source>
</evidence>
<evidence type="ECO:0000313" key="14">
    <source>
        <dbReference type="EMBL" id="KGJ06782.1"/>
    </source>
</evidence>
<reference evidence="14 16" key="1">
    <citation type="submission" date="2014-09" db="EMBL/GenBank/DDBJ databases">
        <authorList>
            <person name="McGinnis J.M."/>
            <person name="Wolfgang W.J."/>
        </authorList>
    </citation>
    <scope>NUCLEOTIDE SEQUENCE [LARGE SCALE GENOMIC DNA]</scope>
    <source>
        <strain evidence="14 16">JCM 14014</strain>
    </source>
</reference>
<dbReference type="PROSITE" id="PS01001">
    <property type="entry name" value="SDH_CYT_2"/>
    <property type="match status" value="1"/>
</dbReference>
<keyword evidence="7 12" id="KW-0479">Metal-binding</keyword>
<dbReference type="PIRSF" id="PIRSF000178">
    <property type="entry name" value="SDH_cyt_b560"/>
    <property type="match status" value="1"/>
</dbReference>
<dbReference type="InterPro" id="IPR000701">
    <property type="entry name" value="SuccDH_FuR_B_TM-su"/>
</dbReference>
<keyword evidence="16" id="KW-1185">Reference proteome</keyword>
<keyword evidence="6 13" id="KW-0812">Transmembrane</keyword>
<evidence type="ECO:0000313" key="16">
    <source>
        <dbReference type="Proteomes" id="UP000029846"/>
    </source>
</evidence>
<feature type="transmembrane region" description="Helical" evidence="13">
    <location>
        <begin position="67"/>
        <end position="89"/>
    </location>
</feature>
<comment type="cofactor">
    <cofactor evidence="12">
        <name>heme</name>
        <dbReference type="ChEBI" id="CHEBI:30413"/>
    </cofactor>
    <text evidence="12">The heme is bound between the two transmembrane subunits.</text>
</comment>
<dbReference type="InterPro" id="IPR014314">
    <property type="entry name" value="Succ_DH_cytb556"/>
</dbReference>
<keyword evidence="10 13" id="KW-0472">Membrane</keyword>
<dbReference type="GO" id="GO:0009055">
    <property type="term" value="F:electron transfer activity"/>
    <property type="evidence" value="ECO:0007669"/>
    <property type="project" value="InterPro"/>
</dbReference>
<dbReference type="GO" id="GO:0016020">
    <property type="term" value="C:membrane"/>
    <property type="evidence" value="ECO:0007669"/>
    <property type="project" value="UniProtKB-SubCell"/>
</dbReference>
<reference evidence="14 16" key="2">
    <citation type="submission" date="2014-10" db="EMBL/GenBank/DDBJ databases">
        <title>Paracoccus sanguinis sp. nov., isolated from clinical specimens of New York State patients.</title>
        <authorList>
            <person name="Mingle L.A."/>
            <person name="Cole J.A."/>
            <person name="Lapierre P."/>
            <person name="Musser K.A."/>
        </authorList>
    </citation>
    <scope>NUCLEOTIDE SEQUENCE [LARGE SCALE GENOMIC DNA]</scope>
    <source>
        <strain evidence="14 16">JCM 14014</strain>
    </source>
</reference>
<keyword evidence="5 12" id="KW-0349">Heme</keyword>
<evidence type="ECO:0000256" key="12">
    <source>
        <dbReference type="PIRSR" id="PIRSR000178-1"/>
    </source>
</evidence>
<accession>A0A099F9L5</accession>
<dbReference type="RefSeq" id="WP_036737970.1">
    <property type="nucleotide sequence ID" value="NZ_FOJO01000002.1"/>
</dbReference>
<evidence type="ECO:0000256" key="3">
    <source>
        <dbReference type="ARBA" id="ARBA00007244"/>
    </source>
</evidence>
<dbReference type="EMBL" id="JRKN01000001">
    <property type="protein sequence ID" value="KGJ06782.1"/>
    <property type="molecule type" value="Genomic_DNA"/>
</dbReference>
<proteinExistence type="inferred from homology"/>